<dbReference type="Gene3D" id="1.10.260.40">
    <property type="entry name" value="lambda repressor-like DNA-binding domains"/>
    <property type="match status" value="1"/>
</dbReference>
<dbReference type="CDD" id="cd20010">
    <property type="entry name" value="PBP1_AglR-like"/>
    <property type="match status" value="1"/>
</dbReference>
<dbReference type="InterPro" id="IPR001761">
    <property type="entry name" value="Peripla_BP/Lac1_sug-bd_dom"/>
</dbReference>
<dbReference type="KEGG" id="rhy:RD110_07325"/>
<keyword evidence="1" id="KW-0805">Transcription regulation</keyword>
<feature type="region of interest" description="Disordered" evidence="4">
    <location>
        <begin position="314"/>
        <end position="337"/>
    </location>
</feature>
<dbReference type="EMBL" id="CP019236">
    <property type="protein sequence ID" value="APW37035.1"/>
    <property type="molecule type" value="Genomic_DNA"/>
</dbReference>
<dbReference type="CDD" id="cd01392">
    <property type="entry name" value="HTH_LacI"/>
    <property type="match status" value="1"/>
</dbReference>
<reference evidence="6 7" key="1">
    <citation type="submission" date="2017-01" db="EMBL/GenBank/DDBJ databases">
        <authorList>
            <person name="Mah S.A."/>
            <person name="Swanson W.J."/>
            <person name="Moy G.W."/>
            <person name="Vacquier V.D."/>
        </authorList>
    </citation>
    <scope>NUCLEOTIDE SEQUENCE [LARGE SCALE GENOMIC DNA]</scope>
    <source>
        <strain evidence="6 7">DCY110</strain>
    </source>
</reference>
<evidence type="ECO:0000256" key="4">
    <source>
        <dbReference type="SAM" id="MobiDB-lite"/>
    </source>
</evidence>
<name>A0A1P8JTH5_9BURK</name>
<evidence type="ECO:0000256" key="2">
    <source>
        <dbReference type="ARBA" id="ARBA00023125"/>
    </source>
</evidence>
<dbReference type="PANTHER" id="PTHR30146">
    <property type="entry name" value="LACI-RELATED TRANSCRIPTIONAL REPRESSOR"/>
    <property type="match status" value="1"/>
</dbReference>
<proteinExistence type="predicted"/>
<evidence type="ECO:0000259" key="5">
    <source>
        <dbReference type="PROSITE" id="PS50932"/>
    </source>
</evidence>
<feature type="domain" description="HTH lacI-type" evidence="5">
    <location>
        <begin position="1"/>
        <end position="55"/>
    </location>
</feature>
<organism evidence="6 7">
    <name type="scientific">Rhodoferax koreensis</name>
    <dbReference type="NCBI Taxonomy" id="1842727"/>
    <lineage>
        <taxon>Bacteria</taxon>
        <taxon>Pseudomonadati</taxon>
        <taxon>Pseudomonadota</taxon>
        <taxon>Betaproteobacteria</taxon>
        <taxon>Burkholderiales</taxon>
        <taxon>Comamonadaceae</taxon>
        <taxon>Rhodoferax</taxon>
    </lineage>
</organism>
<dbReference type="RefSeq" id="WP_076198105.1">
    <property type="nucleotide sequence ID" value="NZ_CP019236.1"/>
</dbReference>
<dbReference type="PROSITE" id="PS50932">
    <property type="entry name" value="HTH_LACI_2"/>
    <property type="match status" value="1"/>
</dbReference>
<dbReference type="STRING" id="1842727.RD110_07325"/>
<sequence>MSLKKIAEELGLSLTTVSRALNGYPEVAKATRAAVADAARRLNHQPNARARALALGRAGAIGVVFPITPGDLGDPLFLAVVSRMGERLAQQDLDMHIIAAPAEGELQVYQRALGHIAAFVVPRTRVRDQRLALLQARGVPFVAYGRSERFTDPYAWLDFDNERGAREATERLIGFGHRDIAYLGAPAAYNFATLRYRGFERAMQQAGLAAGPAGVQRVELDRGAGFAAMSRLLNRPRPPTAVLVDNHLAGVGAVHAALQAGKVLGRDMSLIVYDGLGPDSVLLRNTITAVVQPTAQTVADMLVDFTLARLSGRPPQDLQHLGVPELLPGDSDGPAPA</sequence>
<protein>
    <recommendedName>
        <fullName evidence="5">HTH lacI-type domain-containing protein</fullName>
    </recommendedName>
</protein>
<dbReference type="GO" id="GO:0000976">
    <property type="term" value="F:transcription cis-regulatory region binding"/>
    <property type="evidence" value="ECO:0007669"/>
    <property type="project" value="TreeGrafter"/>
</dbReference>
<dbReference type="Pfam" id="PF00356">
    <property type="entry name" value="LacI"/>
    <property type="match status" value="1"/>
</dbReference>
<dbReference type="Pfam" id="PF00532">
    <property type="entry name" value="Peripla_BP_1"/>
    <property type="match status" value="1"/>
</dbReference>
<evidence type="ECO:0000256" key="3">
    <source>
        <dbReference type="ARBA" id="ARBA00023163"/>
    </source>
</evidence>
<keyword evidence="3" id="KW-0804">Transcription</keyword>
<keyword evidence="7" id="KW-1185">Reference proteome</keyword>
<keyword evidence="2" id="KW-0238">DNA-binding</keyword>
<gene>
    <name evidence="6" type="ORF">RD110_07325</name>
</gene>
<dbReference type="InterPro" id="IPR000843">
    <property type="entry name" value="HTH_LacI"/>
</dbReference>
<evidence type="ECO:0000313" key="6">
    <source>
        <dbReference type="EMBL" id="APW37035.1"/>
    </source>
</evidence>
<evidence type="ECO:0000313" key="7">
    <source>
        <dbReference type="Proteomes" id="UP000186609"/>
    </source>
</evidence>
<evidence type="ECO:0000256" key="1">
    <source>
        <dbReference type="ARBA" id="ARBA00023015"/>
    </source>
</evidence>
<dbReference type="SUPFAM" id="SSF47413">
    <property type="entry name" value="lambda repressor-like DNA-binding domains"/>
    <property type="match status" value="1"/>
</dbReference>
<dbReference type="PANTHER" id="PTHR30146:SF155">
    <property type="entry name" value="ALANINE RACEMASE"/>
    <property type="match status" value="1"/>
</dbReference>
<dbReference type="InterPro" id="IPR028082">
    <property type="entry name" value="Peripla_BP_I"/>
</dbReference>
<dbReference type="Proteomes" id="UP000186609">
    <property type="component" value="Chromosome"/>
</dbReference>
<dbReference type="GO" id="GO:0003700">
    <property type="term" value="F:DNA-binding transcription factor activity"/>
    <property type="evidence" value="ECO:0007669"/>
    <property type="project" value="TreeGrafter"/>
</dbReference>
<dbReference type="Gene3D" id="3.40.50.2300">
    <property type="match status" value="2"/>
</dbReference>
<dbReference type="SUPFAM" id="SSF53822">
    <property type="entry name" value="Periplasmic binding protein-like I"/>
    <property type="match status" value="1"/>
</dbReference>
<dbReference type="InterPro" id="IPR010982">
    <property type="entry name" value="Lambda_DNA-bd_dom_sf"/>
</dbReference>
<accession>A0A1P8JTH5</accession>
<dbReference type="SMART" id="SM00354">
    <property type="entry name" value="HTH_LACI"/>
    <property type="match status" value="1"/>
</dbReference>
<dbReference type="OrthoDB" id="269117at2"/>
<dbReference type="AlphaFoldDB" id="A0A1P8JTH5"/>